<keyword evidence="2 3" id="KW-0663">Pyridoxal phosphate</keyword>
<gene>
    <name evidence="5" type="primary">BQ5605_C002g01324</name>
    <name evidence="5" type="ORF">BQ5605_C002G01324</name>
</gene>
<dbReference type="Pfam" id="PF01053">
    <property type="entry name" value="Cys_Met_Meta_PP"/>
    <property type="match status" value="1"/>
</dbReference>
<comment type="cofactor">
    <cofactor evidence="1 3">
        <name>pyridoxal 5'-phosphate</name>
        <dbReference type="ChEBI" id="CHEBI:597326"/>
    </cofactor>
</comment>
<name>A0A2X0NW17_9BASI</name>
<comment type="similarity">
    <text evidence="3">Belongs to the trans-sulfuration enzymes family.</text>
</comment>
<organism evidence="5 6">
    <name type="scientific">Microbotryum silenes-dioicae</name>
    <dbReference type="NCBI Taxonomy" id="796604"/>
    <lineage>
        <taxon>Eukaryota</taxon>
        <taxon>Fungi</taxon>
        <taxon>Dikarya</taxon>
        <taxon>Basidiomycota</taxon>
        <taxon>Pucciniomycotina</taxon>
        <taxon>Microbotryomycetes</taxon>
        <taxon>Microbotryales</taxon>
        <taxon>Microbotryaceae</taxon>
        <taxon>Microbotryum</taxon>
    </lineage>
</organism>
<dbReference type="GO" id="GO:0019346">
    <property type="term" value="P:transsulfuration"/>
    <property type="evidence" value="ECO:0007669"/>
    <property type="project" value="InterPro"/>
</dbReference>
<dbReference type="Proteomes" id="UP000249464">
    <property type="component" value="Unassembled WGS sequence"/>
</dbReference>
<accession>A0A2X0NW17</accession>
<dbReference type="InterPro" id="IPR000277">
    <property type="entry name" value="Cys/Met-Metab_PyrdxlP-dep_enz"/>
</dbReference>
<evidence type="ECO:0000256" key="3">
    <source>
        <dbReference type="RuleBase" id="RU362118"/>
    </source>
</evidence>
<keyword evidence="6" id="KW-1185">Reference proteome</keyword>
<feature type="region of interest" description="Disordered" evidence="4">
    <location>
        <begin position="1"/>
        <end position="31"/>
    </location>
</feature>
<evidence type="ECO:0000256" key="1">
    <source>
        <dbReference type="ARBA" id="ARBA00001933"/>
    </source>
</evidence>
<evidence type="ECO:0000313" key="5">
    <source>
        <dbReference type="EMBL" id="SGY32160.1"/>
    </source>
</evidence>
<proteinExistence type="inferred from homology"/>
<dbReference type="AlphaFoldDB" id="A0A2X0NW17"/>
<evidence type="ECO:0000256" key="2">
    <source>
        <dbReference type="ARBA" id="ARBA00022898"/>
    </source>
</evidence>
<dbReference type="InterPro" id="IPR015424">
    <property type="entry name" value="PyrdxlP-dep_Trfase"/>
</dbReference>
<dbReference type="EMBL" id="FQNC01000041">
    <property type="protein sequence ID" value="SGY32160.1"/>
    <property type="molecule type" value="Genomic_DNA"/>
</dbReference>
<reference evidence="5 6" key="1">
    <citation type="submission" date="2016-11" db="EMBL/GenBank/DDBJ databases">
        <authorList>
            <person name="Jaros S."/>
            <person name="Januszkiewicz K."/>
            <person name="Wedrychowicz H."/>
        </authorList>
    </citation>
    <scope>NUCLEOTIDE SEQUENCE [LARGE SCALE GENOMIC DNA]</scope>
</reference>
<evidence type="ECO:0000256" key="4">
    <source>
        <dbReference type="SAM" id="MobiDB-lite"/>
    </source>
</evidence>
<dbReference type="SUPFAM" id="SSF53383">
    <property type="entry name" value="PLP-dependent transferases"/>
    <property type="match status" value="1"/>
</dbReference>
<dbReference type="InterPro" id="IPR015421">
    <property type="entry name" value="PyrdxlP-dep_Trfase_major"/>
</dbReference>
<dbReference type="Gene3D" id="3.40.640.10">
    <property type="entry name" value="Type I PLP-dependent aspartate aminotransferase-like (Major domain)"/>
    <property type="match status" value="1"/>
</dbReference>
<dbReference type="STRING" id="796604.A0A2X0NW17"/>
<evidence type="ECO:0000313" key="6">
    <source>
        <dbReference type="Proteomes" id="UP000249464"/>
    </source>
</evidence>
<dbReference type="GO" id="GO:0030170">
    <property type="term" value="F:pyridoxal phosphate binding"/>
    <property type="evidence" value="ECO:0007669"/>
    <property type="project" value="InterPro"/>
</dbReference>
<protein>
    <submittedName>
        <fullName evidence="5">BQ5605_C002g01324 protein</fullName>
    </submittedName>
</protein>
<sequence>MQLRKASTSWKKSRLSSNRASPIRPSTSSRNVNRLEGGIAASWTSSGSSAILTLTSSLCRTGDKVVLPYKLYGGTNHAFKNWYPRLGIKGGIHQILES</sequence>